<dbReference type="SUPFAM" id="SSF102114">
    <property type="entry name" value="Radical SAM enzymes"/>
    <property type="match status" value="1"/>
</dbReference>
<reference evidence="1" key="1">
    <citation type="journal article" date="2014" name="Front. Microbiol.">
        <title>High frequency of phylogenetically diverse reductive dehalogenase-homologous genes in deep subseafloor sedimentary metagenomes.</title>
        <authorList>
            <person name="Kawai M."/>
            <person name="Futagami T."/>
            <person name="Toyoda A."/>
            <person name="Takaki Y."/>
            <person name="Nishi S."/>
            <person name="Hori S."/>
            <person name="Arai W."/>
            <person name="Tsubouchi T."/>
            <person name="Morono Y."/>
            <person name="Uchiyama I."/>
            <person name="Ito T."/>
            <person name="Fujiyama A."/>
            <person name="Inagaki F."/>
            <person name="Takami H."/>
        </authorList>
    </citation>
    <scope>NUCLEOTIDE SEQUENCE</scope>
    <source>
        <strain evidence="1">Expedition CK06-06</strain>
    </source>
</reference>
<accession>X0X7Y6</accession>
<dbReference type="Gene3D" id="3.20.20.70">
    <property type="entry name" value="Aldolase class I"/>
    <property type="match status" value="1"/>
</dbReference>
<dbReference type="InterPro" id="IPR058240">
    <property type="entry name" value="rSAM_sf"/>
</dbReference>
<sequence>MTQRLKKETAIPISILISPTVLNIDDLRAMKESGADKIGVALDLATPELFNLYRGKGVSGPHKWEKYWQTVGDGLEIFGERNVGSHLMVGMGEAENEMVTVMERLWNMGVVNHLFSFFAEPDSKLENRKQPPWPTYLRIQLARYLLEECSISTSDMEFDKDGHITDFGLPKDD</sequence>
<dbReference type="EMBL" id="BARS01036976">
    <property type="protein sequence ID" value="GAG21076.1"/>
    <property type="molecule type" value="Genomic_DNA"/>
</dbReference>
<evidence type="ECO:0008006" key="2">
    <source>
        <dbReference type="Google" id="ProtNLM"/>
    </source>
</evidence>
<comment type="caution">
    <text evidence="1">The sequence shown here is derived from an EMBL/GenBank/DDBJ whole genome shotgun (WGS) entry which is preliminary data.</text>
</comment>
<gene>
    <name evidence="1" type="ORF">S01H1_56759</name>
</gene>
<dbReference type="InterPro" id="IPR013785">
    <property type="entry name" value="Aldolase_TIM"/>
</dbReference>
<name>X0X7Y6_9ZZZZ</name>
<protein>
    <recommendedName>
        <fullName evidence="2">Radical SAM core domain-containing protein</fullName>
    </recommendedName>
</protein>
<dbReference type="AlphaFoldDB" id="X0X7Y6"/>
<evidence type="ECO:0000313" key="1">
    <source>
        <dbReference type="EMBL" id="GAG21076.1"/>
    </source>
</evidence>
<proteinExistence type="predicted"/>
<organism evidence="1">
    <name type="scientific">marine sediment metagenome</name>
    <dbReference type="NCBI Taxonomy" id="412755"/>
    <lineage>
        <taxon>unclassified sequences</taxon>
        <taxon>metagenomes</taxon>
        <taxon>ecological metagenomes</taxon>
    </lineage>
</organism>
<feature type="non-terminal residue" evidence="1">
    <location>
        <position position="173"/>
    </location>
</feature>